<feature type="domain" description="Core-binding (CB)" evidence="5">
    <location>
        <begin position="68"/>
        <end position="159"/>
    </location>
</feature>
<dbReference type="PROSITE" id="PS51900">
    <property type="entry name" value="CB"/>
    <property type="match status" value="1"/>
</dbReference>
<gene>
    <name evidence="6" type="ORF">ACFPZN_35190</name>
</gene>
<keyword evidence="7" id="KW-1185">Reference proteome</keyword>
<dbReference type="PANTHER" id="PTHR30349">
    <property type="entry name" value="PHAGE INTEGRASE-RELATED"/>
    <property type="match status" value="1"/>
</dbReference>
<feature type="domain" description="Tyr recombinase" evidence="4">
    <location>
        <begin position="180"/>
        <end position="386"/>
    </location>
</feature>
<evidence type="ECO:0000256" key="1">
    <source>
        <dbReference type="ARBA" id="ARBA00023125"/>
    </source>
</evidence>
<evidence type="ECO:0000313" key="7">
    <source>
        <dbReference type="Proteomes" id="UP001596074"/>
    </source>
</evidence>
<dbReference type="InterPro" id="IPR002104">
    <property type="entry name" value="Integrase_catalytic"/>
</dbReference>
<dbReference type="InterPro" id="IPR011010">
    <property type="entry name" value="DNA_brk_join_enz"/>
</dbReference>
<evidence type="ECO:0000256" key="2">
    <source>
        <dbReference type="ARBA" id="ARBA00023172"/>
    </source>
</evidence>
<evidence type="ECO:0000313" key="6">
    <source>
        <dbReference type="EMBL" id="MFC5750892.1"/>
    </source>
</evidence>
<dbReference type="Gene3D" id="1.10.150.130">
    <property type="match status" value="1"/>
</dbReference>
<dbReference type="Pfam" id="PF14657">
    <property type="entry name" value="Arm-DNA-bind_4"/>
    <property type="match status" value="1"/>
</dbReference>
<dbReference type="Pfam" id="PF00589">
    <property type="entry name" value="Phage_integrase"/>
    <property type="match status" value="1"/>
</dbReference>
<sequence length="395" mass="44516">MAGDPIKTIMLKTGRKRYRFVVDIGPDPKTGKRRQKTFTFDLKKDAEKELNKIRHQTGEGTYVAPSKVTVNQVIDSYLKGATRGKRRNTKANYGHAFRCVREQLGARPAQSVSKDDIEDLVDYMLTEGRKRGGKPGTGLSGRLVNLTLGRLRAAFELPVREGKLVRNVVALVENVSYQQAERETWTKAEVHTFLRAIAGIRLEVAWRLSLYGLRRGEVLGLRWEDVDLKARTLKVEQTRVMCESKVIIEPPKSRNGLRELPLDDALAEALERLRKAQLAESEEAGQAYRDGVAALEWYEGGQYLVTDELGMPVHPEWYSDEFGRLLKRAGLKRIALHDSRHTTLSLMEKAGVPISVISKWAGHFDSAFTQKTYVHANDEDLKTGAEALGQIYKIS</sequence>
<dbReference type="PANTHER" id="PTHR30349:SF91">
    <property type="entry name" value="INTA PROTEIN"/>
    <property type="match status" value="1"/>
</dbReference>
<accession>A0ABW1A7D1</accession>
<dbReference type="InterPro" id="IPR013762">
    <property type="entry name" value="Integrase-like_cat_sf"/>
</dbReference>
<dbReference type="RefSeq" id="WP_378286730.1">
    <property type="nucleotide sequence ID" value="NZ_JBHSON010000060.1"/>
</dbReference>
<keyword evidence="2" id="KW-0233">DNA recombination</keyword>
<proteinExistence type="predicted"/>
<keyword evidence="1 3" id="KW-0238">DNA-binding</keyword>
<dbReference type="InterPro" id="IPR028259">
    <property type="entry name" value="AP2-like_int_N"/>
</dbReference>
<dbReference type="PROSITE" id="PS51898">
    <property type="entry name" value="TYR_RECOMBINASE"/>
    <property type="match status" value="1"/>
</dbReference>
<dbReference type="Gene3D" id="1.10.443.10">
    <property type="entry name" value="Intergrase catalytic core"/>
    <property type="match status" value="1"/>
</dbReference>
<name>A0ABW1A7D1_9ACTN</name>
<protein>
    <submittedName>
        <fullName evidence="6">Tyrosine-type recombinase/integrase</fullName>
    </submittedName>
</protein>
<dbReference type="Proteomes" id="UP001596074">
    <property type="component" value="Unassembled WGS sequence"/>
</dbReference>
<reference evidence="7" key="1">
    <citation type="journal article" date="2019" name="Int. J. Syst. Evol. Microbiol.">
        <title>The Global Catalogue of Microorganisms (GCM) 10K type strain sequencing project: providing services to taxonomists for standard genome sequencing and annotation.</title>
        <authorList>
            <consortium name="The Broad Institute Genomics Platform"/>
            <consortium name="The Broad Institute Genome Sequencing Center for Infectious Disease"/>
            <person name="Wu L."/>
            <person name="Ma J."/>
        </authorList>
    </citation>
    <scope>NUCLEOTIDE SEQUENCE [LARGE SCALE GENOMIC DNA]</scope>
    <source>
        <strain evidence="7">KCTC 42087</strain>
    </source>
</reference>
<dbReference type="InterPro" id="IPR010998">
    <property type="entry name" value="Integrase_recombinase_N"/>
</dbReference>
<dbReference type="CDD" id="cd01189">
    <property type="entry name" value="INT_ICEBs1_C_like"/>
    <property type="match status" value="1"/>
</dbReference>
<dbReference type="InterPro" id="IPR044068">
    <property type="entry name" value="CB"/>
</dbReference>
<comment type="caution">
    <text evidence="6">The sequence shown here is derived from an EMBL/GenBank/DDBJ whole genome shotgun (WGS) entry which is preliminary data.</text>
</comment>
<evidence type="ECO:0000259" key="4">
    <source>
        <dbReference type="PROSITE" id="PS51898"/>
    </source>
</evidence>
<dbReference type="EMBL" id="JBHSON010000060">
    <property type="protein sequence ID" value="MFC5750892.1"/>
    <property type="molecule type" value="Genomic_DNA"/>
</dbReference>
<organism evidence="6 7">
    <name type="scientific">Actinomadura rugatobispora</name>
    <dbReference type="NCBI Taxonomy" id="1994"/>
    <lineage>
        <taxon>Bacteria</taxon>
        <taxon>Bacillati</taxon>
        <taxon>Actinomycetota</taxon>
        <taxon>Actinomycetes</taxon>
        <taxon>Streptosporangiales</taxon>
        <taxon>Thermomonosporaceae</taxon>
        <taxon>Actinomadura</taxon>
    </lineage>
</organism>
<evidence type="ECO:0000256" key="3">
    <source>
        <dbReference type="PROSITE-ProRule" id="PRU01248"/>
    </source>
</evidence>
<dbReference type="InterPro" id="IPR050090">
    <property type="entry name" value="Tyrosine_recombinase_XerCD"/>
</dbReference>
<evidence type="ECO:0000259" key="5">
    <source>
        <dbReference type="PROSITE" id="PS51900"/>
    </source>
</evidence>
<dbReference type="SUPFAM" id="SSF56349">
    <property type="entry name" value="DNA breaking-rejoining enzymes"/>
    <property type="match status" value="1"/>
</dbReference>